<dbReference type="EMBL" id="BAAANT010000035">
    <property type="protein sequence ID" value="GAA2152566.1"/>
    <property type="molecule type" value="Genomic_DNA"/>
</dbReference>
<evidence type="ECO:0000256" key="6">
    <source>
        <dbReference type="PROSITE-ProRule" id="PRU01091"/>
    </source>
</evidence>
<evidence type="ECO:0000256" key="5">
    <source>
        <dbReference type="ARBA" id="ARBA00023163"/>
    </source>
</evidence>
<keyword evidence="4 6" id="KW-0238">DNA-binding</keyword>
<dbReference type="PROSITE" id="PS51755">
    <property type="entry name" value="OMPR_PHOB"/>
    <property type="match status" value="1"/>
</dbReference>
<dbReference type="PRINTS" id="PR00364">
    <property type="entry name" value="DISEASERSIST"/>
</dbReference>
<dbReference type="RefSeq" id="WP_344468134.1">
    <property type="nucleotide sequence ID" value="NZ_BAAANT010000035.1"/>
</dbReference>
<evidence type="ECO:0000256" key="4">
    <source>
        <dbReference type="ARBA" id="ARBA00023125"/>
    </source>
</evidence>
<evidence type="ECO:0000313" key="10">
    <source>
        <dbReference type="Proteomes" id="UP001422759"/>
    </source>
</evidence>
<dbReference type="Pfam" id="PF13424">
    <property type="entry name" value="TPR_12"/>
    <property type="match status" value="1"/>
</dbReference>
<dbReference type="PANTHER" id="PTHR35807:SF1">
    <property type="entry name" value="TRANSCRIPTIONAL REGULATOR REDD"/>
    <property type="match status" value="1"/>
</dbReference>
<dbReference type="SUPFAM" id="SSF46894">
    <property type="entry name" value="C-terminal effector domain of the bipartite response regulators"/>
    <property type="match status" value="1"/>
</dbReference>
<dbReference type="Pfam" id="PF13191">
    <property type="entry name" value="AAA_16"/>
    <property type="match status" value="1"/>
</dbReference>
<dbReference type="Proteomes" id="UP001422759">
    <property type="component" value="Unassembled WGS sequence"/>
</dbReference>
<protein>
    <submittedName>
        <fullName evidence="9">BTAD domain-containing putative transcriptional regulator</fullName>
    </submittedName>
</protein>
<reference evidence="10" key="1">
    <citation type="journal article" date="2019" name="Int. J. Syst. Evol. Microbiol.">
        <title>The Global Catalogue of Microorganisms (GCM) 10K type strain sequencing project: providing services to taxonomists for standard genome sequencing and annotation.</title>
        <authorList>
            <consortium name="The Broad Institute Genomics Platform"/>
            <consortium name="The Broad Institute Genome Sequencing Center for Infectious Disease"/>
            <person name="Wu L."/>
            <person name="Ma J."/>
        </authorList>
    </citation>
    <scope>NUCLEOTIDE SEQUENCE [LARGE SCALE GENOMIC DNA]</scope>
    <source>
        <strain evidence="10">JCM 14560</strain>
    </source>
</reference>
<comment type="caution">
    <text evidence="9">The sequence shown here is derived from an EMBL/GenBank/DDBJ whole genome shotgun (WGS) entry which is preliminary data.</text>
</comment>
<dbReference type="Gene3D" id="1.25.40.10">
    <property type="entry name" value="Tetratricopeptide repeat domain"/>
    <property type="match status" value="2"/>
</dbReference>
<dbReference type="Gene3D" id="1.10.10.10">
    <property type="entry name" value="Winged helix-like DNA-binding domain superfamily/Winged helix DNA-binding domain"/>
    <property type="match status" value="1"/>
</dbReference>
<dbReference type="InterPro" id="IPR016032">
    <property type="entry name" value="Sig_transdc_resp-reg_C-effctor"/>
</dbReference>
<feature type="region of interest" description="Disordered" evidence="7">
    <location>
        <begin position="245"/>
        <end position="281"/>
    </location>
</feature>
<dbReference type="InterPro" id="IPR001867">
    <property type="entry name" value="OmpR/PhoB-type_DNA-bd"/>
</dbReference>
<proteinExistence type="inferred from homology"/>
<dbReference type="CDD" id="cd15831">
    <property type="entry name" value="BTAD"/>
    <property type="match status" value="1"/>
</dbReference>
<dbReference type="InterPro" id="IPR019734">
    <property type="entry name" value="TPR_rpt"/>
</dbReference>
<evidence type="ECO:0000256" key="2">
    <source>
        <dbReference type="ARBA" id="ARBA00023012"/>
    </source>
</evidence>
<dbReference type="Pfam" id="PF00486">
    <property type="entry name" value="Trans_reg_C"/>
    <property type="match status" value="1"/>
</dbReference>
<feature type="compositionally biased region" description="Pro residues" evidence="7">
    <location>
        <begin position="248"/>
        <end position="267"/>
    </location>
</feature>
<dbReference type="SMART" id="SM00028">
    <property type="entry name" value="TPR"/>
    <property type="match status" value="3"/>
</dbReference>
<name>A0ABP5LRN1_9ACTN</name>
<feature type="DNA-binding region" description="OmpR/PhoB-type" evidence="6">
    <location>
        <begin position="1"/>
        <end position="92"/>
    </location>
</feature>
<evidence type="ECO:0000256" key="7">
    <source>
        <dbReference type="SAM" id="MobiDB-lite"/>
    </source>
</evidence>
<dbReference type="SMART" id="SM00862">
    <property type="entry name" value="Trans_reg_C"/>
    <property type="match status" value="1"/>
</dbReference>
<dbReference type="SUPFAM" id="SSF52540">
    <property type="entry name" value="P-loop containing nucleoside triphosphate hydrolases"/>
    <property type="match status" value="1"/>
</dbReference>
<dbReference type="InterPro" id="IPR027417">
    <property type="entry name" value="P-loop_NTPase"/>
</dbReference>
<dbReference type="InterPro" id="IPR005158">
    <property type="entry name" value="BTAD"/>
</dbReference>
<sequence length="950" mass="101593">MNYAILGPLEVRSQGRPVEVARPRRRAVLAFLLLHADRRVSIEQLVDALWSEEPPRTARAQVHTAVSTLRAGLPEDLAGQLSSEGAGYRLHVPEGALDSAEFRSRLARARGLAGRHQSVEAVRVLREGLGLWRGPALTGVDAPFAGPAGAQLEEERFAAHELLADLEMRAGRHQELVPELTALSNQYPARESIAERLSLALYRSGRQADALAVVSALRKHLAKEYGLDLGRRIVELEGAVLRGDPVLQPAPEPAAAPAPRAPAPAPQASPRTGSDLPLPAQLPRPPAGFVGRAAELDELSRLLDPSGGGARIAVVNGPAGVGKTALALSWAHSRLGDFPDGQLFVDLHGYDRADPEAPGRVLERFLIALGIPGYQVPADPAQREDLYRSCMADRRVLLVLDNAQDYRQVRSLLPGSATCLTLVTSRGKLGGLVAETGAASVPLGMLPLEESVEVLGRIAGTDRVAATPEAARDLARLCGGLPLALRISAVRLVEDPAVPVSGLAAELTPEEDRLAGLGLPGDDHTVSRALDHTCLRLTPEQNRLFRLLGLHPGASIGPAAAGALAERDGPLRGTAAPLVRQALRALDTVHLLDQVAQDRYAMHDLVRLYSRESELLTAAERDAALTRLFDWYISVGSAAQVAVNPGGLQLPNDLRTLWSGPMPFTDNDSALDWFDQELANLTALIQLAAARDDHRVVWQLAAALPRYLMRRHRLDTMVETQRLGEDAALALGDELAAASLAVNLAIAFSMRHDPQAREPYERAIAVFVRHGDLRRAVGARLNLGNLEYMLGRLAEAAVILAEGTAAARELGDDYLLLRALGALGLARTDLGEHEEARELLTEALAVAEADGNEQMVETTRGQLALVLVRLGEYEEGLALGRQSLAAARRDGNPMRVGHNLDEIGIALAALGRPAEAREAWTEAAQVLSAIGSPQAELVASRLASSAPDSE</sequence>
<keyword evidence="10" id="KW-1185">Reference proteome</keyword>
<organism evidence="9 10">
    <name type="scientific">Kitasatospora kazusensis</name>
    <dbReference type="NCBI Taxonomy" id="407974"/>
    <lineage>
        <taxon>Bacteria</taxon>
        <taxon>Bacillati</taxon>
        <taxon>Actinomycetota</taxon>
        <taxon>Actinomycetes</taxon>
        <taxon>Kitasatosporales</taxon>
        <taxon>Streptomycetaceae</taxon>
        <taxon>Kitasatospora</taxon>
    </lineage>
</organism>
<dbReference type="SUPFAM" id="SSF48452">
    <property type="entry name" value="TPR-like"/>
    <property type="match status" value="3"/>
</dbReference>
<dbReference type="Gene3D" id="3.40.50.300">
    <property type="entry name" value="P-loop containing nucleotide triphosphate hydrolases"/>
    <property type="match status" value="1"/>
</dbReference>
<dbReference type="InterPro" id="IPR041664">
    <property type="entry name" value="AAA_16"/>
</dbReference>
<dbReference type="InterPro" id="IPR011990">
    <property type="entry name" value="TPR-like_helical_dom_sf"/>
</dbReference>
<evidence type="ECO:0000313" key="9">
    <source>
        <dbReference type="EMBL" id="GAA2152566.1"/>
    </source>
</evidence>
<evidence type="ECO:0000259" key="8">
    <source>
        <dbReference type="PROSITE" id="PS51755"/>
    </source>
</evidence>
<evidence type="ECO:0000256" key="3">
    <source>
        <dbReference type="ARBA" id="ARBA00023015"/>
    </source>
</evidence>
<accession>A0ABP5LRN1</accession>
<feature type="domain" description="OmpR/PhoB-type" evidence="8">
    <location>
        <begin position="1"/>
        <end position="92"/>
    </location>
</feature>
<keyword evidence="5" id="KW-0804">Transcription</keyword>
<gene>
    <name evidence="9" type="ORF">GCM10009760_49320</name>
</gene>
<keyword evidence="2" id="KW-0902">Two-component regulatory system</keyword>
<comment type="similarity">
    <text evidence="1">Belongs to the AfsR/DnrI/RedD regulatory family.</text>
</comment>
<keyword evidence="3" id="KW-0805">Transcription regulation</keyword>
<dbReference type="InterPro" id="IPR051677">
    <property type="entry name" value="AfsR-DnrI-RedD_regulator"/>
</dbReference>
<dbReference type="PANTHER" id="PTHR35807">
    <property type="entry name" value="TRANSCRIPTIONAL REGULATOR REDD-RELATED"/>
    <property type="match status" value="1"/>
</dbReference>
<evidence type="ECO:0000256" key="1">
    <source>
        <dbReference type="ARBA" id="ARBA00005820"/>
    </source>
</evidence>
<dbReference type="SMART" id="SM01043">
    <property type="entry name" value="BTAD"/>
    <property type="match status" value="1"/>
</dbReference>
<dbReference type="InterPro" id="IPR036388">
    <property type="entry name" value="WH-like_DNA-bd_sf"/>
</dbReference>
<feature type="compositionally biased region" description="Low complexity" evidence="7">
    <location>
        <begin position="268"/>
        <end position="279"/>
    </location>
</feature>
<dbReference type="Pfam" id="PF03704">
    <property type="entry name" value="BTAD"/>
    <property type="match status" value="1"/>
</dbReference>